<dbReference type="AlphaFoldDB" id="A0A4C1UU46"/>
<feature type="region of interest" description="Disordered" evidence="1">
    <location>
        <begin position="110"/>
        <end position="167"/>
    </location>
</feature>
<comment type="caution">
    <text evidence="3">The sequence shown here is derived from an EMBL/GenBank/DDBJ whole genome shotgun (WGS) entry which is preliminary data.</text>
</comment>
<feature type="compositionally biased region" description="Basic and acidic residues" evidence="1">
    <location>
        <begin position="143"/>
        <end position="157"/>
    </location>
</feature>
<dbReference type="PROSITE" id="PS51082">
    <property type="entry name" value="WH2"/>
    <property type="match status" value="1"/>
</dbReference>
<feature type="compositionally biased region" description="Basic and acidic residues" evidence="1">
    <location>
        <begin position="59"/>
        <end position="72"/>
    </location>
</feature>
<evidence type="ECO:0000256" key="1">
    <source>
        <dbReference type="SAM" id="MobiDB-lite"/>
    </source>
</evidence>
<dbReference type="Pfam" id="PF02205">
    <property type="entry name" value="WH2"/>
    <property type="match status" value="1"/>
</dbReference>
<feature type="region of interest" description="Disordered" evidence="1">
    <location>
        <begin position="615"/>
        <end position="663"/>
    </location>
</feature>
<feature type="region of interest" description="Disordered" evidence="1">
    <location>
        <begin position="1"/>
        <end position="72"/>
    </location>
</feature>
<proteinExistence type="predicted"/>
<dbReference type="CDD" id="cd22057">
    <property type="entry name" value="WH2_WAVE"/>
    <property type="match status" value="1"/>
</dbReference>
<dbReference type="InterPro" id="IPR003124">
    <property type="entry name" value="WH2_dom"/>
</dbReference>
<feature type="compositionally biased region" description="Pro residues" evidence="1">
    <location>
        <begin position="13"/>
        <end position="25"/>
    </location>
</feature>
<dbReference type="STRING" id="151549.A0A4C1UU46"/>
<dbReference type="GO" id="GO:0003779">
    <property type="term" value="F:actin binding"/>
    <property type="evidence" value="ECO:0007669"/>
    <property type="project" value="InterPro"/>
</dbReference>
<evidence type="ECO:0000313" key="3">
    <source>
        <dbReference type="EMBL" id="GBP29506.1"/>
    </source>
</evidence>
<evidence type="ECO:0000259" key="2">
    <source>
        <dbReference type="PROSITE" id="PS51082"/>
    </source>
</evidence>
<feature type="compositionally biased region" description="Pro residues" evidence="1">
    <location>
        <begin position="339"/>
        <end position="349"/>
    </location>
</feature>
<evidence type="ECO:0000313" key="4">
    <source>
        <dbReference type="Proteomes" id="UP000299102"/>
    </source>
</evidence>
<sequence length="663" mass="72134">MSSEGDDSLNAEVPPPPPPPPPEPEVPTEEERPRPPSPGALLRGASALKPPRAPPEPQPDPRSDLLKAIRDGIKLRKVEKRDDNTGRYDTLRGAPAFLDVASILARRVAVELSDSSSGGESDSDDSDQWSEQALKIENSNKTTENKIIDQKSIEHPPEISQTPPPRAYVKNSSFLSRDIEAQRVKSDTNMNVQALNKNKIDSNAKKELNHIPPVSTFKITKMESKPEKESIPKKIIMNNEQKVTKEIATKMEKPAVANDNNNPISKDVCTANIKNSNVPEPEQNSNTEKSEESNGVGDKIKKFEKAAEDCANAGRLSRPGSVRRARSERLGSDSKDEPLSPPPPPPPHPSVEHDRQSVAETRSALSERHHNISTVLSPNLAGIKWQKSGNEPADAEKAPRKLEPQKIIKPEFKALQSPADATIRSPSLGSKIGERFPSHDTAFRNVSPAPASAPAPTPVSTTLPAPVLTDASIPAAVPAYVAESQRPNEDVNTQNNFKSCKFKGKEKYSVSKGSSYFTRGSEEIWLVKKKDIEEIEERVLDSFRRAGGSLCVRGDTRPASDGHAHAHAHATMGRTKRHMYARSESLDPQWAGTRAHTLKRQASVACTCGHDKKARAKSATPATPGPTAASAVAAVDPPRPRSRSHGDDSNSHGHVLDKYETLV</sequence>
<protein>
    <submittedName>
        <fullName evidence="3">Wiskott-Aldrich syndrome protein family member 1</fullName>
    </submittedName>
</protein>
<feature type="compositionally biased region" description="Basic and acidic residues" evidence="1">
    <location>
        <begin position="325"/>
        <end position="338"/>
    </location>
</feature>
<feature type="domain" description="WH2" evidence="2">
    <location>
        <begin position="61"/>
        <end position="78"/>
    </location>
</feature>
<dbReference type="Gene3D" id="6.10.280.150">
    <property type="match status" value="1"/>
</dbReference>
<gene>
    <name evidence="3" type="primary">Wasf1</name>
    <name evidence="3" type="ORF">EVAR_93303_1</name>
</gene>
<dbReference type="PANTHER" id="PTHR48125">
    <property type="entry name" value="LP07818P1"/>
    <property type="match status" value="1"/>
</dbReference>
<reference evidence="3 4" key="1">
    <citation type="journal article" date="2019" name="Commun. Biol.">
        <title>The bagworm genome reveals a unique fibroin gene that provides high tensile strength.</title>
        <authorList>
            <person name="Kono N."/>
            <person name="Nakamura H."/>
            <person name="Ohtoshi R."/>
            <person name="Tomita M."/>
            <person name="Numata K."/>
            <person name="Arakawa K."/>
        </authorList>
    </citation>
    <scope>NUCLEOTIDE SEQUENCE [LARGE SCALE GENOMIC DNA]</scope>
</reference>
<feature type="compositionally biased region" description="Basic and acidic residues" evidence="1">
    <location>
        <begin position="394"/>
        <end position="412"/>
    </location>
</feature>
<feature type="compositionally biased region" description="Polar residues" evidence="1">
    <location>
        <begin position="272"/>
        <end position="287"/>
    </location>
</feature>
<feature type="region of interest" description="Disordered" evidence="1">
    <location>
        <begin position="250"/>
        <end position="458"/>
    </location>
</feature>
<feature type="compositionally biased region" description="Low complexity" evidence="1">
    <location>
        <begin position="617"/>
        <end position="636"/>
    </location>
</feature>
<dbReference type="SMART" id="SM00246">
    <property type="entry name" value="WH2"/>
    <property type="match status" value="1"/>
</dbReference>
<keyword evidence="4" id="KW-1185">Reference proteome</keyword>
<name>A0A4C1UU46_EUMVA</name>
<feature type="compositionally biased region" description="Basic and acidic residues" evidence="1">
    <location>
        <begin position="432"/>
        <end position="442"/>
    </location>
</feature>
<dbReference type="OrthoDB" id="1060785at2759"/>
<dbReference type="EMBL" id="BGZK01000221">
    <property type="protein sequence ID" value="GBP29506.1"/>
    <property type="molecule type" value="Genomic_DNA"/>
</dbReference>
<organism evidence="3 4">
    <name type="scientific">Eumeta variegata</name>
    <name type="common">Bagworm moth</name>
    <name type="synonym">Eumeta japonica</name>
    <dbReference type="NCBI Taxonomy" id="151549"/>
    <lineage>
        <taxon>Eukaryota</taxon>
        <taxon>Metazoa</taxon>
        <taxon>Ecdysozoa</taxon>
        <taxon>Arthropoda</taxon>
        <taxon>Hexapoda</taxon>
        <taxon>Insecta</taxon>
        <taxon>Pterygota</taxon>
        <taxon>Neoptera</taxon>
        <taxon>Endopterygota</taxon>
        <taxon>Lepidoptera</taxon>
        <taxon>Glossata</taxon>
        <taxon>Ditrysia</taxon>
        <taxon>Tineoidea</taxon>
        <taxon>Psychidae</taxon>
        <taxon>Oiketicinae</taxon>
        <taxon>Eumeta</taxon>
    </lineage>
</organism>
<dbReference type="PANTHER" id="PTHR48125:SF10">
    <property type="entry name" value="OS12G0136300 PROTEIN"/>
    <property type="match status" value="1"/>
</dbReference>
<dbReference type="Proteomes" id="UP000299102">
    <property type="component" value="Unassembled WGS sequence"/>
</dbReference>
<feature type="compositionally biased region" description="Basic and acidic residues" evidence="1">
    <location>
        <begin position="288"/>
        <end position="308"/>
    </location>
</feature>
<accession>A0A4C1UU46</accession>
<feature type="compositionally biased region" description="Basic and acidic residues" evidence="1">
    <location>
        <begin position="644"/>
        <end position="663"/>
    </location>
</feature>
<feature type="region of interest" description="Disordered" evidence="1">
    <location>
        <begin position="556"/>
        <end position="576"/>
    </location>
</feature>